<gene>
    <name evidence="6" type="ORF">ACFQ0E_11705</name>
</gene>
<protein>
    <submittedName>
        <fullName evidence="6">Di-heme oxidoredictase family protein</fullName>
    </submittedName>
</protein>
<dbReference type="InterPro" id="IPR036909">
    <property type="entry name" value="Cyt_c-like_dom_sf"/>
</dbReference>
<dbReference type="Gene3D" id="1.10.760.10">
    <property type="entry name" value="Cytochrome c-like domain"/>
    <property type="match status" value="1"/>
</dbReference>
<dbReference type="InterPro" id="IPR009056">
    <property type="entry name" value="Cyt_c-like_dom"/>
</dbReference>
<accession>A0ABW2YDL7</accession>
<dbReference type="InterPro" id="IPR010538">
    <property type="entry name" value="DHOR"/>
</dbReference>
<keyword evidence="3 4" id="KW-0408">Iron</keyword>
<comment type="caution">
    <text evidence="6">The sequence shown here is derived from an EMBL/GenBank/DDBJ whole genome shotgun (WGS) entry which is preliminary data.</text>
</comment>
<dbReference type="PROSITE" id="PS51007">
    <property type="entry name" value="CYTC"/>
    <property type="match status" value="1"/>
</dbReference>
<evidence type="ECO:0000313" key="6">
    <source>
        <dbReference type="EMBL" id="MFD0726258.1"/>
    </source>
</evidence>
<keyword evidence="2 4" id="KW-0479">Metal-binding</keyword>
<keyword evidence="7" id="KW-1185">Reference proteome</keyword>
<dbReference type="InterPro" id="IPR051395">
    <property type="entry name" value="Cytochrome_c_Peroxidase/MauG"/>
</dbReference>
<evidence type="ECO:0000256" key="2">
    <source>
        <dbReference type="ARBA" id="ARBA00022723"/>
    </source>
</evidence>
<keyword evidence="1 4" id="KW-0349">Heme</keyword>
<sequence length="429" mass="45268">MRIGSRPLHVAILAATVLAATGILVQPALSASDRNRPNAGRVPFKRPAVRPFTRPVSSLPELTPDTVFGAPLAGLTDEQLAAFNTGLAAFNVAETPASGLGPIMNNRSCIACHGQAAAGGGSPIRVTRFGRTVNGVFDPMGALGGSLLQQNSIDPRILETIPAEATTRAPRQSTPLFGMGLVEAIPESVILSNAEQQRALGLNGVPSLVTDPASGQVRIGRFGWKAQHASVLAFSADAYTNEMGITNRLFPQENAPNGNAALLAQFDRIADPEDRPDPVSGKADFEFVADFMRFLGPPPVRVLTPSALQGKVLFDQVRCSGCHTPQMMTGANTVAALNFKPVRLYSDLLLHDMGALGDGIADGTAGPRDMKTAPLWGLRASGPYLHDGRATTVDQAIQQHDGEAAASRDAYRALDATARQQLLDFLDSI</sequence>
<evidence type="ECO:0000256" key="4">
    <source>
        <dbReference type="PROSITE-ProRule" id="PRU00433"/>
    </source>
</evidence>
<organism evidence="6 7">
    <name type="scientific">Lysobacter brunescens</name>
    <dbReference type="NCBI Taxonomy" id="262323"/>
    <lineage>
        <taxon>Bacteria</taxon>
        <taxon>Pseudomonadati</taxon>
        <taxon>Pseudomonadota</taxon>
        <taxon>Gammaproteobacteria</taxon>
        <taxon>Lysobacterales</taxon>
        <taxon>Lysobacteraceae</taxon>
        <taxon>Lysobacter</taxon>
    </lineage>
</organism>
<proteinExistence type="predicted"/>
<dbReference type="PANTHER" id="PTHR30600">
    <property type="entry name" value="CYTOCHROME C PEROXIDASE-RELATED"/>
    <property type="match status" value="1"/>
</dbReference>
<evidence type="ECO:0000256" key="1">
    <source>
        <dbReference type="ARBA" id="ARBA00022617"/>
    </source>
</evidence>
<dbReference type="Proteomes" id="UP001597110">
    <property type="component" value="Unassembled WGS sequence"/>
</dbReference>
<dbReference type="SUPFAM" id="SSF46626">
    <property type="entry name" value="Cytochrome c"/>
    <property type="match status" value="1"/>
</dbReference>
<dbReference type="EMBL" id="JBHTIF010000001">
    <property type="protein sequence ID" value="MFD0726258.1"/>
    <property type="molecule type" value="Genomic_DNA"/>
</dbReference>
<feature type="domain" description="Cytochrome c" evidence="5">
    <location>
        <begin position="305"/>
        <end position="429"/>
    </location>
</feature>
<evidence type="ECO:0000256" key="3">
    <source>
        <dbReference type="ARBA" id="ARBA00023004"/>
    </source>
</evidence>
<evidence type="ECO:0000259" key="5">
    <source>
        <dbReference type="PROSITE" id="PS51007"/>
    </source>
</evidence>
<dbReference type="RefSeq" id="WP_386823842.1">
    <property type="nucleotide sequence ID" value="NZ_JBHTIF010000001.1"/>
</dbReference>
<reference evidence="7" key="1">
    <citation type="journal article" date="2019" name="Int. J. Syst. Evol. Microbiol.">
        <title>The Global Catalogue of Microorganisms (GCM) 10K type strain sequencing project: providing services to taxonomists for standard genome sequencing and annotation.</title>
        <authorList>
            <consortium name="The Broad Institute Genomics Platform"/>
            <consortium name="The Broad Institute Genome Sequencing Center for Infectious Disease"/>
            <person name="Wu L."/>
            <person name="Ma J."/>
        </authorList>
    </citation>
    <scope>NUCLEOTIDE SEQUENCE [LARGE SCALE GENOMIC DNA]</scope>
    <source>
        <strain evidence="7">CCUG 55585</strain>
    </source>
</reference>
<dbReference type="PANTHER" id="PTHR30600:SF4">
    <property type="entry name" value="CYTOCHROME C DOMAIN-CONTAINING PROTEIN"/>
    <property type="match status" value="1"/>
</dbReference>
<dbReference type="Pfam" id="PF06537">
    <property type="entry name" value="DHOR"/>
    <property type="match status" value="1"/>
</dbReference>
<name>A0ABW2YDL7_9GAMM</name>
<evidence type="ECO:0000313" key="7">
    <source>
        <dbReference type="Proteomes" id="UP001597110"/>
    </source>
</evidence>